<dbReference type="InterPro" id="IPR041375">
    <property type="entry name" value="VapC45_PIN-like"/>
</dbReference>
<proteinExistence type="predicted"/>
<dbReference type="RefSeq" id="WP_137669341.1">
    <property type="nucleotide sequence ID" value="NZ_BJCE01000341.1"/>
</dbReference>
<dbReference type="AlphaFoldDB" id="A0A480A4I3"/>
<dbReference type="Proteomes" id="UP000300142">
    <property type="component" value="Unassembled WGS sequence"/>
</dbReference>
<evidence type="ECO:0000313" key="2">
    <source>
        <dbReference type="EMBL" id="GCL39885.1"/>
    </source>
</evidence>
<protein>
    <recommendedName>
        <fullName evidence="1">VapC45 PIN like domain-containing protein</fullName>
    </recommendedName>
</protein>
<gene>
    <name evidence="2" type="ORF">SR1949_50160</name>
</gene>
<sequence length="145" mass="16550">MTTPKSITFFIDRCLGTGTVPEKLRNAGILVEIHDEHFGQGTQDVDWLPEIGKKGWVVLTKDDRISRNKLERIAVARAQIKMFILTSQGLKGEEMAEIFIKAIDKMEKFVLKHPAPFIAKVSREGKINPWKNSQMLLQEIEQFLS</sequence>
<dbReference type="EMBL" id="BJCE01000341">
    <property type="protein sequence ID" value="GCL39885.1"/>
    <property type="molecule type" value="Genomic_DNA"/>
</dbReference>
<dbReference type="Pfam" id="PF18478">
    <property type="entry name" value="PIN_10"/>
    <property type="match status" value="1"/>
</dbReference>
<evidence type="ECO:0000313" key="3">
    <source>
        <dbReference type="Proteomes" id="UP000300142"/>
    </source>
</evidence>
<organism evidence="2 3">
    <name type="scientific">Sphaerospermopsis reniformis</name>
    <dbReference type="NCBI Taxonomy" id="531300"/>
    <lineage>
        <taxon>Bacteria</taxon>
        <taxon>Bacillati</taxon>
        <taxon>Cyanobacteriota</taxon>
        <taxon>Cyanophyceae</taxon>
        <taxon>Nostocales</taxon>
        <taxon>Aphanizomenonaceae</taxon>
        <taxon>Sphaerospermopsis</taxon>
    </lineage>
</organism>
<feature type="domain" description="VapC45 PIN like" evidence="1">
    <location>
        <begin position="8"/>
        <end position="87"/>
    </location>
</feature>
<name>A0A480A4I3_9CYAN</name>
<keyword evidence="3" id="KW-1185">Reference proteome</keyword>
<reference evidence="3" key="1">
    <citation type="submission" date="2019-02" db="EMBL/GenBank/DDBJ databases">
        <title>Draft genome sequence of Sphaerospermopsis reniformis NIES-1949.</title>
        <authorList>
            <person name="Yamaguchi H."/>
            <person name="Suzuki S."/>
            <person name="Kawachi M."/>
        </authorList>
    </citation>
    <scope>NUCLEOTIDE SEQUENCE [LARGE SCALE GENOMIC DNA]</scope>
    <source>
        <strain evidence="3">NIES-1949</strain>
    </source>
</reference>
<comment type="caution">
    <text evidence="2">The sequence shown here is derived from an EMBL/GenBank/DDBJ whole genome shotgun (WGS) entry which is preliminary data.</text>
</comment>
<accession>A0A480A4I3</accession>
<evidence type="ECO:0000259" key="1">
    <source>
        <dbReference type="Pfam" id="PF18478"/>
    </source>
</evidence>